<dbReference type="InterPro" id="IPR018383">
    <property type="entry name" value="UPF0324_pro"/>
</dbReference>
<feature type="transmembrane region" description="Helical" evidence="7">
    <location>
        <begin position="145"/>
        <end position="166"/>
    </location>
</feature>
<dbReference type="OrthoDB" id="9811391at2"/>
<evidence type="ECO:0008006" key="10">
    <source>
        <dbReference type="Google" id="ProtNLM"/>
    </source>
</evidence>
<dbReference type="Proteomes" id="UP000192343">
    <property type="component" value="Unassembled WGS sequence"/>
</dbReference>
<name>A0A1Y1RVS6_9SPIO</name>
<evidence type="ECO:0000256" key="3">
    <source>
        <dbReference type="ARBA" id="ARBA00022475"/>
    </source>
</evidence>
<keyword evidence="5 7" id="KW-1133">Transmembrane helix</keyword>
<feature type="transmembrane region" description="Helical" evidence="7">
    <location>
        <begin position="236"/>
        <end position="255"/>
    </location>
</feature>
<evidence type="ECO:0000313" key="8">
    <source>
        <dbReference type="EMBL" id="ORC34153.1"/>
    </source>
</evidence>
<keyword evidence="6 7" id="KW-0472">Membrane</keyword>
<protein>
    <recommendedName>
        <fullName evidence="10">Sulfate exporter family transporter</fullName>
    </recommendedName>
</protein>
<comment type="similarity">
    <text evidence="2">Belongs to the UPF0324 family.</text>
</comment>
<evidence type="ECO:0000256" key="6">
    <source>
        <dbReference type="ARBA" id="ARBA00023136"/>
    </source>
</evidence>
<keyword evidence="3" id="KW-1003">Cell membrane</keyword>
<dbReference type="Pfam" id="PF03601">
    <property type="entry name" value="Cons_hypoth698"/>
    <property type="match status" value="1"/>
</dbReference>
<keyword evidence="4 7" id="KW-0812">Transmembrane</keyword>
<evidence type="ECO:0000313" key="9">
    <source>
        <dbReference type="Proteomes" id="UP000192343"/>
    </source>
</evidence>
<feature type="transmembrane region" description="Helical" evidence="7">
    <location>
        <begin position="202"/>
        <end position="224"/>
    </location>
</feature>
<dbReference type="EMBL" id="MWQY01000015">
    <property type="protein sequence ID" value="ORC34153.1"/>
    <property type="molecule type" value="Genomic_DNA"/>
</dbReference>
<dbReference type="AlphaFoldDB" id="A0A1Y1RVS6"/>
<dbReference type="RefSeq" id="WP_083051679.1">
    <property type="nucleotide sequence ID" value="NZ_MWQY01000015.1"/>
</dbReference>
<keyword evidence="9" id="KW-1185">Reference proteome</keyword>
<evidence type="ECO:0000256" key="7">
    <source>
        <dbReference type="SAM" id="Phobius"/>
    </source>
</evidence>
<dbReference type="STRING" id="1963862.B4O97_13825"/>
<accession>A0A1Y1RVS6</accession>
<evidence type="ECO:0000256" key="5">
    <source>
        <dbReference type="ARBA" id="ARBA00022989"/>
    </source>
</evidence>
<feature type="transmembrane region" description="Helical" evidence="7">
    <location>
        <begin position="86"/>
        <end position="105"/>
    </location>
</feature>
<evidence type="ECO:0000256" key="4">
    <source>
        <dbReference type="ARBA" id="ARBA00022692"/>
    </source>
</evidence>
<feature type="transmembrane region" description="Helical" evidence="7">
    <location>
        <begin position="117"/>
        <end position="139"/>
    </location>
</feature>
<feature type="transmembrane region" description="Helical" evidence="7">
    <location>
        <begin position="261"/>
        <end position="282"/>
    </location>
</feature>
<feature type="transmembrane region" description="Helical" evidence="7">
    <location>
        <begin position="294"/>
        <end position="314"/>
    </location>
</feature>
<dbReference type="PANTHER" id="PTHR30106">
    <property type="entry name" value="INNER MEMBRANE PROTEIN YEIH-RELATED"/>
    <property type="match status" value="1"/>
</dbReference>
<sequence>MNTEYLIGFILVAATVAAGLAASSMLPALGSVTAAILAGMLVGNLTSWPEKGKKGIKLCEKRLLNIAIALMGFELEFSAATELGGGSILVVIGVITLSITVGLVFGRIFPLPKRLSLLLGIGNGVCGSAAIAAAAPLMKAKQEEIGISIGIVNLLGAVAIFLLPFLARILDLDSTQSGLLVGGTVQAVGQTLATGLRMGEEVARTAIVIKMGRVLLLGVVLIALSIAFRREKSGGFPVPTFIVAFLVCALAVNILPVPQALLSLIGSVKTVLLLCAMAAIGMSIEFSSLTRHGVLALSVGAGIFAINIALVLGLV</sequence>
<reference evidence="8 9" key="1">
    <citation type="submission" date="2017-03" db="EMBL/GenBank/DDBJ databases">
        <title>Draft Genome sequence of Marispirochaeta sp. strain JC444.</title>
        <authorList>
            <person name="Shivani Y."/>
            <person name="Subhash Y."/>
            <person name="Sasikala C."/>
            <person name="Ramana C."/>
        </authorList>
    </citation>
    <scope>NUCLEOTIDE SEQUENCE [LARGE SCALE GENOMIC DNA]</scope>
    <source>
        <strain evidence="8 9">JC444</strain>
    </source>
</reference>
<evidence type="ECO:0000256" key="1">
    <source>
        <dbReference type="ARBA" id="ARBA00004651"/>
    </source>
</evidence>
<dbReference type="GO" id="GO:0005886">
    <property type="term" value="C:plasma membrane"/>
    <property type="evidence" value="ECO:0007669"/>
    <property type="project" value="UniProtKB-SubCell"/>
</dbReference>
<organism evidence="8 9">
    <name type="scientific">Marispirochaeta aestuarii</name>
    <dbReference type="NCBI Taxonomy" id="1963862"/>
    <lineage>
        <taxon>Bacteria</taxon>
        <taxon>Pseudomonadati</taxon>
        <taxon>Spirochaetota</taxon>
        <taxon>Spirochaetia</taxon>
        <taxon>Spirochaetales</taxon>
        <taxon>Spirochaetaceae</taxon>
        <taxon>Marispirochaeta</taxon>
    </lineage>
</organism>
<dbReference type="PANTHER" id="PTHR30106:SF2">
    <property type="entry name" value="UPF0324 INNER MEMBRANE PROTEIN YEIH"/>
    <property type="match status" value="1"/>
</dbReference>
<comment type="caution">
    <text evidence="8">The sequence shown here is derived from an EMBL/GenBank/DDBJ whole genome shotgun (WGS) entry which is preliminary data.</text>
</comment>
<comment type="subcellular location">
    <subcellularLocation>
        <location evidence="1">Cell membrane</location>
        <topology evidence="1">Multi-pass membrane protein</topology>
    </subcellularLocation>
</comment>
<gene>
    <name evidence="8" type="ORF">B4O97_13825</name>
</gene>
<evidence type="ECO:0000256" key="2">
    <source>
        <dbReference type="ARBA" id="ARBA00007977"/>
    </source>
</evidence>
<proteinExistence type="inferred from homology"/>